<dbReference type="Proteomes" id="UP000286510">
    <property type="component" value="Unassembled WGS sequence"/>
</dbReference>
<proteinExistence type="inferred from homology"/>
<feature type="coiled-coil region" evidence="6">
    <location>
        <begin position="251"/>
        <end position="379"/>
    </location>
</feature>
<reference evidence="9 10" key="1">
    <citation type="submission" date="2018-08" db="EMBL/GenBank/DDBJ databases">
        <title>Aphanomyces genome sequencing and annotation.</title>
        <authorList>
            <person name="Minardi D."/>
            <person name="Oidtmann B."/>
            <person name="Van Der Giezen M."/>
            <person name="Studholme D.J."/>
        </authorList>
    </citation>
    <scope>NUCLEOTIDE SEQUENCE [LARGE SCALE GENOMIC DNA]</scope>
    <source>
        <strain evidence="9 10">FDL457</strain>
    </source>
</reference>
<feature type="region of interest" description="Disordered" evidence="7">
    <location>
        <begin position="787"/>
        <end position="813"/>
    </location>
</feature>
<feature type="compositionally biased region" description="Basic and acidic residues" evidence="7">
    <location>
        <begin position="672"/>
        <end position="690"/>
    </location>
</feature>
<dbReference type="GO" id="GO:0003777">
    <property type="term" value="F:microtubule motor activity"/>
    <property type="evidence" value="ECO:0007669"/>
    <property type="project" value="InterPro"/>
</dbReference>
<sequence>ETLGTLRYADRAKQIKNQAVVNEDPNQMLIPSREDAALANRPETRMLSREEADERRQKEAEMAAIREQLEENQRLLRESEETEELAKKREDQLKSIGLSTNLHDIRAKAKTDPHLLNLNEDQQMSEKLFYFFQNGPNRIGRSDADQPQTIILGGLGILKEHCVVERLEAQLTITGMPGASVVVNGDFVQCGNSRVLQHSDRLILGNVNVVIPAQRADDTASVHDWQFAMKEMNCKQMDFKEDDGGQTDKEVAEMESRIQEMEARMKEAQESANVKMDKQREEWEAHVKGMQEEMKVKEMELKSQLQRTEEGGQVDKKKLAVQLADQETKLAEEMAKAEVVYERKQSELMQKQRDLEQSLQQQMRETKRLAEKKEREQLERSLLAQDLLRTIPLVKEANSICEELHKQVTFSVKLMPTKPVLAQLGHVADITDAIGTELKVLVTFQDAGTYRSVLWDIDKFDNQIYEMRDLYQVAATASVDPVMDFAVSVECPISAALLAYFRSSPVEFSVFGNVPSSSLKTLPHEVVSLDDKAATTTTTTASSSLHSMEWMRDALAAAEAKLQMQETLLVDNSVEVESLHAELDAVRAMLLKTQVERDQLGEVVAKLHKTNRNLKDKLEASYIHTESDDALVAVQHTGTQTDEERGGPPSPSSTPKASKKHRTRKRPGTHRSHAEKIEDRRDDSEAMEGRQEEALLLASPDVAPPLVTKPPPTTYNVPLEVDQLATTALNTVVTFPDTLPMNDASDGSTDAGMLVKSDKAKTYSFAQRSTPAKVHIADQHDAIVRSSLPPIKPGAKPPPLQSQKTTKDKCVVS</sequence>
<evidence type="ECO:0000313" key="10">
    <source>
        <dbReference type="Proteomes" id="UP000286510"/>
    </source>
</evidence>
<name>A0A418FS65_APHAT</name>
<feature type="coiled-coil region" evidence="6">
    <location>
        <begin position="48"/>
        <end position="92"/>
    </location>
</feature>
<keyword evidence="4" id="KW-0505">Motor protein</keyword>
<feature type="region of interest" description="Disordered" evidence="7">
    <location>
        <begin position="637"/>
        <end position="690"/>
    </location>
</feature>
<dbReference type="AlphaFoldDB" id="A0A418FS65"/>
<dbReference type="VEuPathDB" id="FungiDB:H257_06214"/>
<evidence type="ECO:0000256" key="6">
    <source>
        <dbReference type="SAM" id="Coils"/>
    </source>
</evidence>
<dbReference type="PANTHER" id="PTHR47117">
    <property type="entry name" value="STAR-RELATED LIPID TRANSFER PROTEIN 9"/>
    <property type="match status" value="1"/>
</dbReference>
<evidence type="ECO:0000256" key="5">
    <source>
        <dbReference type="PROSITE-ProRule" id="PRU00283"/>
    </source>
</evidence>
<evidence type="ECO:0000256" key="4">
    <source>
        <dbReference type="ARBA" id="ARBA00023175"/>
    </source>
</evidence>
<evidence type="ECO:0000313" key="9">
    <source>
        <dbReference type="EMBL" id="RHZ34255.1"/>
    </source>
</evidence>
<dbReference type="InterPro" id="IPR001752">
    <property type="entry name" value="Kinesin_motor_dom"/>
</dbReference>
<feature type="compositionally biased region" description="Pro residues" evidence="7">
    <location>
        <begin position="790"/>
        <end position="800"/>
    </location>
</feature>
<dbReference type="Pfam" id="PF00498">
    <property type="entry name" value="FHA"/>
    <property type="match status" value="1"/>
</dbReference>
<dbReference type="GO" id="GO:0008017">
    <property type="term" value="F:microtubule binding"/>
    <property type="evidence" value="ECO:0007669"/>
    <property type="project" value="InterPro"/>
</dbReference>
<dbReference type="InterPro" id="IPR008984">
    <property type="entry name" value="SMAD_FHA_dom_sf"/>
</dbReference>
<dbReference type="EMBL" id="QUTF01009777">
    <property type="protein sequence ID" value="RHZ34255.1"/>
    <property type="molecule type" value="Genomic_DNA"/>
</dbReference>
<dbReference type="InterPro" id="IPR000253">
    <property type="entry name" value="FHA_dom"/>
</dbReference>
<comment type="caution">
    <text evidence="9">The sequence shown here is derived from an EMBL/GenBank/DDBJ whole genome shotgun (WGS) entry which is preliminary data.</text>
</comment>
<keyword evidence="1" id="KW-0547">Nucleotide-binding</keyword>
<keyword evidence="3 6" id="KW-0175">Coiled coil</keyword>
<dbReference type="GO" id="GO:0005524">
    <property type="term" value="F:ATP binding"/>
    <property type="evidence" value="ECO:0007669"/>
    <property type="project" value="UniProtKB-KW"/>
</dbReference>
<evidence type="ECO:0000256" key="3">
    <source>
        <dbReference type="ARBA" id="ARBA00023054"/>
    </source>
</evidence>
<gene>
    <name evidence="9" type="ORF">DYB26_003989</name>
</gene>
<comment type="caution">
    <text evidence="5">Lacks conserved residue(s) required for the propagation of feature annotation.</text>
</comment>
<dbReference type="PROSITE" id="PS50067">
    <property type="entry name" value="KINESIN_MOTOR_2"/>
    <property type="match status" value="1"/>
</dbReference>
<feature type="domain" description="Kinesin motor" evidence="8">
    <location>
        <begin position="1"/>
        <end position="15"/>
    </location>
</feature>
<dbReference type="InterPro" id="IPR036961">
    <property type="entry name" value="Kinesin_motor_dom_sf"/>
</dbReference>
<evidence type="ECO:0000256" key="2">
    <source>
        <dbReference type="ARBA" id="ARBA00022840"/>
    </source>
</evidence>
<evidence type="ECO:0000256" key="7">
    <source>
        <dbReference type="SAM" id="MobiDB-lite"/>
    </source>
</evidence>
<keyword evidence="2" id="KW-0067">ATP-binding</keyword>
<comment type="similarity">
    <text evidence="5">Belongs to the TRAFAC class myosin-kinesin ATPase superfamily. Kinesin family.</text>
</comment>
<dbReference type="GO" id="GO:0007018">
    <property type="term" value="P:microtubule-based movement"/>
    <property type="evidence" value="ECO:0007669"/>
    <property type="project" value="InterPro"/>
</dbReference>
<dbReference type="Gene3D" id="2.60.200.20">
    <property type="match status" value="1"/>
</dbReference>
<dbReference type="SUPFAM" id="SSF49879">
    <property type="entry name" value="SMAD/FHA domain"/>
    <property type="match status" value="1"/>
</dbReference>
<organism evidence="9 10">
    <name type="scientific">Aphanomyces astaci</name>
    <name type="common">Crayfish plague agent</name>
    <dbReference type="NCBI Taxonomy" id="112090"/>
    <lineage>
        <taxon>Eukaryota</taxon>
        <taxon>Sar</taxon>
        <taxon>Stramenopiles</taxon>
        <taxon>Oomycota</taxon>
        <taxon>Saprolegniomycetes</taxon>
        <taxon>Saprolegniales</taxon>
        <taxon>Verrucalvaceae</taxon>
        <taxon>Aphanomyces</taxon>
    </lineage>
</organism>
<feature type="non-terminal residue" evidence="9">
    <location>
        <position position="1"/>
    </location>
</feature>
<dbReference type="Gene3D" id="3.40.850.10">
    <property type="entry name" value="Kinesin motor domain"/>
    <property type="match status" value="1"/>
</dbReference>
<evidence type="ECO:0000259" key="8">
    <source>
        <dbReference type="PROSITE" id="PS50067"/>
    </source>
</evidence>
<evidence type="ECO:0000256" key="1">
    <source>
        <dbReference type="ARBA" id="ARBA00022741"/>
    </source>
</evidence>
<feature type="compositionally biased region" description="Basic residues" evidence="7">
    <location>
        <begin position="657"/>
        <end position="671"/>
    </location>
</feature>
<protein>
    <recommendedName>
        <fullName evidence="8">Kinesin motor domain-containing protein</fullName>
    </recommendedName>
</protein>
<accession>A0A418FS65</accession>